<comment type="catalytic activity">
    <reaction evidence="1">
        <text>4-amino-5-hydroxymethyl-2-methylpyrimidine + ATP = 4-amino-2-methyl-5-(phosphooxymethyl)pyrimidine + ADP + H(+)</text>
        <dbReference type="Rhea" id="RHEA:23096"/>
        <dbReference type="ChEBI" id="CHEBI:15378"/>
        <dbReference type="ChEBI" id="CHEBI:16892"/>
        <dbReference type="ChEBI" id="CHEBI:30616"/>
        <dbReference type="ChEBI" id="CHEBI:58354"/>
        <dbReference type="ChEBI" id="CHEBI:456216"/>
        <dbReference type="EC" id="2.7.1.49"/>
    </reaction>
</comment>
<dbReference type="GO" id="GO:0008902">
    <property type="term" value="F:hydroxymethylpyrimidine kinase activity"/>
    <property type="evidence" value="ECO:0007669"/>
    <property type="project" value="UniProtKB-EC"/>
</dbReference>
<evidence type="ECO:0000256" key="5">
    <source>
        <dbReference type="ARBA" id="ARBA00022977"/>
    </source>
</evidence>
<evidence type="ECO:0000256" key="3">
    <source>
        <dbReference type="ARBA" id="ARBA00003848"/>
    </source>
</evidence>
<dbReference type="NCBIfam" id="TIGR00097">
    <property type="entry name" value="HMP-P_kinase"/>
    <property type="match status" value="1"/>
</dbReference>
<dbReference type="InterPro" id="IPR004399">
    <property type="entry name" value="HMP/HMP-P_kinase_dom"/>
</dbReference>
<dbReference type="EC" id="2.7.1.49" evidence="7"/>
<dbReference type="EMBL" id="JBHSIV010000028">
    <property type="protein sequence ID" value="MFC5064907.1"/>
    <property type="molecule type" value="Genomic_DNA"/>
</dbReference>
<dbReference type="Proteomes" id="UP001595947">
    <property type="component" value="Unassembled WGS sequence"/>
</dbReference>
<accession>A0ABV9YSN5</accession>
<gene>
    <name evidence="7" type="primary">thiD</name>
    <name evidence="7" type="ORF">ACFPBZ_21970</name>
</gene>
<dbReference type="RefSeq" id="WP_378038248.1">
    <property type="nucleotide sequence ID" value="NZ_JBHSIV010000028.1"/>
</dbReference>
<feature type="domain" description="Pyridoxamine kinase/Phosphomethylpyrimidine kinase" evidence="6">
    <location>
        <begin position="15"/>
        <end position="265"/>
    </location>
</feature>
<dbReference type="Gene3D" id="3.40.1190.20">
    <property type="match status" value="1"/>
</dbReference>
<keyword evidence="5" id="KW-0784">Thiamine biosynthesis</keyword>
<comment type="catalytic activity">
    <reaction evidence="2">
        <text>4-amino-2-methyl-5-(phosphooxymethyl)pyrimidine + ATP = 4-amino-2-methyl-5-(diphosphooxymethyl)pyrimidine + ADP</text>
        <dbReference type="Rhea" id="RHEA:19893"/>
        <dbReference type="ChEBI" id="CHEBI:30616"/>
        <dbReference type="ChEBI" id="CHEBI:57841"/>
        <dbReference type="ChEBI" id="CHEBI:58354"/>
        <dbReference type="ChEBI" id="CHEBI:456216"/>
        <dbReference type="EC" id="2.7.4.7"/>
    </reaction>
</comment>
<dbReference type="InterPro" id="IPR013749">
    <property type="entry name" value="PM/HMP-P_kinase-1"/>
</dbReference>
<dbReference type="CDD" id="cd01169">
    <property type="entry name" value="HMPP_kinase"/>
    <property type="match status" value="1"/>
</dbReference>
<evidence type="ECO:0000256" key="1">
    <source>
        <dbReference type="ARBA" id="ARBA00000151"/>
    </source>
</evidence>
<protein>
    <submittedName>
        <fullName evidence="7">Bifunctional hydroxymethylpyrimidine kinase/phosphomethylpyrimidine kinase</fullName>
        <ecNumber evidence="7">2.7.1.49</ecNumber>
        <ecNumber evidence="7">2.7.4.7</ecNumber>
    </submittedName>
</protein>
<evidence type="ECO:0000259" key="6">
    <source>
        <dbReference type="Pfam" id="PF08543"/>
    </source>
</evidence>
<dbReference type="GO" id="GO:0008972">
    <property type="term" value="F:phosphomethylpyrimidine kinase activity"/>
    <property type="evidence" value="ECO:0007669"/>
    <property type="project" value="UniProtKB-EC"/>
</dbReference>
<proteinExistence type="predicted"/>
<comment type="caution">
    <text evidence="7">The sequence shown here is derived from an EMBL/GenBank/DDBJ whole genome shotgun (WGS) entry which is preliminary data.</text>
</comment>
<dbReference type="PANTHER" id="PTHR20858">
    <property type="entry name" value="PHOSPHOMETHYLPYRIMIDINE KINASE"/>
    <property type="match status" value="1"/>
</dbReference>
<name>A0ABV9YSN5_9PSEU</name>
<evidence type="ECO:0000256" key="2">
    <source>
        <dbReference type="ARBA" id="ARBA00000565"/>
    </source>
</evidence>
<keyword evidence="8" id="KW-1185">Reference proteome</keyword>
<dbReference type="SUPFAM" id="SSF53613">
    <property type="entry name" value="Ribokinase-like"/>
    <property type="match status" value="1"/>
</dbReference>
<comment type="function">
    <text evidence="3">Catalyzes the phosphorylation of hydroxymethylpyrimidine phosphate (HMP-P) to HMP-PP, and of HMP to HMP-P.</text>
</comment>
<dbReference type="PANTHER" id="PTHR20858:SF17">
    <property type="entry name" value="HYDROXYMETHYLPYRIMIDINE_PHOSPHOMETHYLPYRIMIDINE KINASE THI20-RELATED"/>
    <property type="match status" value="1"/>
</dbReference>
<dbReference type="Pfam" id="PF08543">
    <property type="entry name" value="Phos_pyr_kin"/>
    <property type="match status" value="1"/>
</dbReference>
<comment type="pathway">
    <text evidence="4">Cofactor biosynthesis; thiamine diphosphate biosynthesis; 4-amino-2-methyl-5-diphosphomethylpyrimidine from 5-amino-1-(5-phospho-D-ribosyl)imidazole: step 3/3.</text>
</comment>
<reference evidence="8" key="1">
    <citation type="journal article" date="2019" name="Int. J. Syst. Evol. Microbiol.">
        <title>The Global Catalogue of Microorganisms (GCM) 10K type strain sequencing project: providing services to taxonomists for standard genome sequencing and annotation.</title>
        <authorList>
            <consortium name="The Broad Institute Genomics Platform"/>
            <consortium name="The Broad Institute Genome Sequencing Center for Infectious Disease"/>
            <person name="Wu L."/>
            <person name="Ma J."/>
        </authorList>
    </citation>
    <scope>NUCLEOTIDE SEQUENCE [LARGE SCALE GENOMIC DNA]</scope>
    <source>
        <strain evidence="8">CGMCC 4.7093</strain>
    </source>
</reference>
<keyword evidence="7" id="KW-0808">Transferase</keyword>
<evidence type="ECO:0000313" key="7">
    <source>
        <dbReference type="EMBL" id="MFC5064907.1"/>
    </source>
</evidence>
<dbReference type="EC" id="2.7.4.7" evidence="7"/>
<organism evidence="7 8">
    <name type="scientific">Actinomycetospora atypica</name>
    <dbReference type="NCBI Taxonomy" id="1290095"/>
    <lineage>
        <taxon>Bacteria</taxon>
        <taxon>Bacillati</taxon>
        <taxon>Actinomycetota</taxon>
        <taxon>Actinomycetes</taxon>
        <taxon>Pseudonocardiales</taxon>
        <taxon>Pseudonocardiaceae</taxon>
        <taxon>Actinomycetospora</taxon>
    </lineage>
</organism>
<dbReference type="InterPro" id="IPR029056">
    <property type="entry name" value="Ribokinase-like"/>
</dbReference>
<evidence type="ECO:0000313" key="8">
    <source>
        <dbReference type="Proteomes" id="UP001595947"/>
    </source>
</evidence>
<sequence length="277" mass="28275">MSETPPRALTIGGSDSGGAAGIEADLRAMTACGVHGCVAMTAVTVQNSLGVSGVHLVPPDVVAAQVRTVVSDIGVGAAKTGMLATAEIIEAVAGVVDEVGIGRDPGLVPFLLDPVAASMYGEPLLSDEAMEAIRTLLFPRAALATPNLDEVRLLVGITVTDRDTARKAADALHDLGARWVLVKGGHLHGSPEVTDLLSDGEQTWEFAGPRIDTPNVHGAGDALASATCAALARGAEMPDAVAYAERYIRRAVAASYPLGAGTGPVSPLWAIADWDAS</sequence>
<keyword evidence="7" id="KW-0418">Kinase</keyword>
<evidence type="ECO:0000256" key="4">
    <source>
        <dbReference type="ARBA" id="ARBA00004769"/>
    </source>
</evidence>